<dbReference type="AlphaFoldDB" id="A0A699UJT7"/>
<comment type="caution">
    <text evidence="2">The sequence shown here is derived from an EMBL/GenBank/DDBJ whole genome shotgun (WGS) entry which is preliminary data.</text>
</comment>
<evidence type="ECO:0000256" key="1">
    <source>
        <dbReference type="SAM" id="MobiDB-lite"/>
    </source>
</evidence>
<gene>
    <name evidence="2" type="ORF">Tci_893497</name>
</gene>
<sequence>VGIDIQHSSVSDEEIDDVDDLEDFINDDDADDEDDTDANIPMIKNHVSRDLTIENHHRYIRHQYHHLHYQHHQ</sequence>
<feature type="compositionally biased region" description="Acidic residues" evidence="1">
    <location>
        <begin position="11"/>
        <end position="37"/>
    </location>
</feature>
<evidence type="ECO:0000313" key="2">
    <source>
        <dbReference type="EMBL" id="GFD21528.1"/>
    </source>
</evidence>
<accession>A0A699UJT7</accession>
<name>A0A699UJT7_TANCI</name>
<protein>
    <submittedName>
        <fullName evidence="2">Uncharacterized protein</fullName>
    </submittedName>
</protein>
<reference evidence="2" key="1">
    <citation type="journal article" date="2019" name="Sci. Rep.">
        <title>Draft genome of Tanacetum cinerariifolium, the natural source of mosquito coil.</title>
        <authorList>
            <person name="Yamashiro T."/>
            <person name="Shiraishi A."/>
            <person name="Satake H."/>
            <person name="Nakayama K."/>
        </authorList>
    </citation>
    <scope>NUCLEOTIDE SEQUENCE</scope>
</reference>
<organism evidence="2">
    <name type="scientific">Tanacetum cinerariifolium</name>
    <name type="common">Dalmatian daisy</name>
    <name type="synonym">Chrysanthemum cinerariifolium</name>
    <dbReference type="NCBI Taxonomy" id="118510"/>
    <lineage>
        <taxon>Eukaryota</taxon>
        <taxon>Viridiplantae</taxon>
        <taxon>Streptophyta</taxon>
        <taxon>Embryophyta</taxon>
        <taxon>Tracheophyta</taxon>
        <taxon>Spermatophyta</taxon>
        <taxon>Magnoliopsida</taxon>
        <taxon>eudicotyledons</taxon>
        <taxon>Gunneridae</taxon>
        <taxon>Pentapetalae</taxon>
        <taxon>asterids</taxon>
        <taxon>campanulids</taxon>
        <taxon>Asterales</taxon>
        <taxon>Asteraceae</taxon>
        <taxon>Asteroideae</taxon>
        <taxon>Anthemideae</taxon>
        <taxon>Anthemidinae</taxon>
        <taxon>Tanacetum</taxon>
    </lineage>
</organism>
<proteinExistence type="predicted"/>
<dbReference type="EMBL" id="BKCJ011330484">
    <property type="protein sequence ID" value="GFD21528.1"/>
    <property type="molecule type" value="Genomic_DNA"/>
</dbReference>
<feature type="region of interest" description="Disordered" evidence="1">
    <location>
        <begin position="1"/>
        <end position="40"/>
    </location>
</feature>
<feature type="non-terminal residue" evidence="2">
    <location>
        <position position="1"/>
    </location>
</feature>